<organism evidence="1 2">
    <name type="scientific">Streptomyces levis</name>
    <dbReference type="NCBI Taxonomy" id="285566"/>
    <lineage>
        <taxon>Bacteria</taxon>
        <taxon>Bacillati</taxon>
        <taxon>Actinomycetota</taxon>
        <taxon>Actinomycetes</taxon>
        <taxon>Kitasatosporales</taxon>
        <taxon>Streptomycetaceae</taxon>
        <taxon>Streptomyces</taxon>
    </lineage>
</organism>
<evidence type="ECO:0000313" key="2">
    <source>
        <dbReference type="Proteomes" id="UP001501095"/>
    </source>
</evidence>
<evidence type="ECO:0000313" key="1">
    <source>
        <dbReference type="EMBL" id="GAA2528201.1"/>
    </source>
</evidence>
<dbReference type="EMBL" id="BAAATM010000008">
    <property type="protein sequence ID" value="GAA2528201.1"/>
    <property type="molecule type" value="Genomic_DNA"/>
</dbReference>
<protein>
    <submittedName>
        <fullName evidence="1">Uncharacterized protein</fullName>
    </submittedName>
</protein>
<gene>
    <name evidence="1" type="ORF">GCM10010423_23430</name>
</gene>
<dbReference type="Proteomes" id="UP001501095">
    <property type="component" value="Unassembled WGS sequence"/>
</dbReference>
<sequence>MPHLMGTPSANGDTVPDLWAVLADGSVRFHSGSKTALSGPGAEVIARADYWKTRIAIG</sequence>
<keyword evidence="2" id="KW-1185">Reference proteome</keyword>
<proteinExistence type="predicted"/>
<reference evidence="1 2" key="1">
    <citation type="journal article" date="2019" name="Int. J. Syst. Evol. Microbiol.">
        <title>The Global Catalogue of Microorganisms (GCM) 10K type strain sequencing project: providing services to taxonomists for standard genome sequencing and annotation.</title>
        <authorList>
            <consortium name="The Broad Institute Genomics Platform"/>
            <consortium name="The Broad Institute Genome Sequencing Center for Infectious Disease"/>
            <person name="Wu L."/>
            <person name="Ma J."/>
        </authorList>
    </citation>
    <scope>NUCLEOTIDE SEQUENCE [LARGE SCALE GENOMIC DNA]</scope>
    <source>
        <strain evidence="1 2">JCM 6924</strain>
    </source>
</reference>
<accession>A0ABN3NQG5</accession>
<comment type="caution">
    <text evidence="1">The sequence shown here is derived from an EMBL/GenBank/DDBJ whole genome shotgun (WGS) entry which is preliminary data.</text>
</comment>
<name>A0ABN3NQG5_9ACTN</name>